<dbReference type="EMBL" id="CAJPWZ010002318">
    <property type="protein sequence ID" value="CAG2235422.1"/>
    <property type="molecule type" value="Genomic_DNA"/>
</dbReference>
<protein>
    <submittedName>
        <fullName evidence="1">Uncharacterized protein</fullName>
    </submittedName>
</protein>
<evidence type="ECO:0000313" key="2">
    <source>
        <dbReference type="Proteomes" id="UP000683360"/>
    </source>
</evidence>
<comment type="caution">
    <text evidence="1">The sequence shown here is derived from an EMBL/GenBank/DDBJ whole genome shotgun (WGS) entry which is preliminary data.</text>
</comment>
<dbReference type="AlphaFoldDB" id="A0A8S3TP07"/>
<organism evidence="1 2">
    <name type="scientific">Mytilus edulis</name>
    <name type="common">Blue mussel</name>
    <dbReference type="NCBI Taxonomy" id="6550"/>
    <lineage>
        <taxon>Eukaryota</taxon>
        <taxon>Metazoa</taxon>
        <taxon>Spiralia</taxon>
        <taxon>Lophotrochozoa</taxon>
        <taxon>Mollusca</taxon>
        <taxon>Bivalvia</taxon>
        <taxon>Autobranchia</taxon>
        <taxon>Pteriomorphia</taxon>
        <taxon>Mytilida</taxon>
        <taxon>Mytiloidea</taxon>
        <taxon>Mytilidae</taxon>
        <taxon>Mytilinae</taxon>
        <taxon>Mytilus</taxon>
    </lineage>
</organism>
<gene>
    <name evidence="1" type="ORF">MEDL_48013</name>
</gene>
<evidence type="ECO:0000313" key="1">
    <source>
        <dbReference type="EMBL" id="CAG2235422.1"/>
    </source>
</evidence>
<name>A0A8S3TP07_MYTED</name>
<dbReference type="OrthoDB" id="10452246at2759"/>
<dbReference type="Proteomes" id="UP000683360">
    <property type="component" value="Unassembled WGS sequence"/>
</dbReference>
<reference evidence="1" key="1">
    <citation type="submission" date="2021-03" db="EMBL/GenBank/DDBJ databases">
        <authorList>
            <person name="Bekaert M."/>
        </authorList>
    </citation>
    <scope>NUCLEOTIDE SEQUENCE</scope>
</reference>
<sequence>MIASLNSLVNSSPTAAFKNTRNVFGRGAFDPELYRVIPAESENGRKITLREVIDRRKLEYIVSHREYFELGSRLIKGKKLDKNAHLTLIQGYLAQECPTYIAILVLSRQWYQLRRARRLHCDEYMTDKIVYTGRQAKVTLKDPKCLKNKALMVAFDYLTEQDIEVESLVIDGIVLYIDMDEGYDIPVEVPAMDESLLLRQSVYPVDYMDGFKQLE</sequence>
<keyword evidence="2" id="KW-1185">Reference proteome</keyword>
<proteinExistence type="predicted"/>
<accession>A0A8S3TP07</accession>